<protein>
    <recommendedName>
        <fullName evidence="1">Putative membrane protein insertion efficiency factor</fullName>
    </recommendedName>
</protein>
<sequence>MTWLLLALVRVYQLVVSPWLPPSCKYYPSCSAYAMTALRRHGFLKGSALAVWRLLRCNPWSLGGVDHVPPPGRWSNDDDSARTAESTENVGQTHVPNARTLGAGTWGARTTAPQDH</sequence>
<keyword evidence="1" id="KW-0472">Membrane</keyword>
<evidence type="ECO:0000256" key="1">
    <source>
        <dbReference type="HAMAP-Rule" id="MF_00386"/>
    </source>
</evidence>
<keyword evidence="4" id="KW-1185">Reference proteome</keyword>
<dbReference type="Proteomes" id="UP000437709">
    <property type="component" value="Unassembled WGS sequence"/>
</dbReference>
<dbReference type="Pfam" id="PF01809">
    <property type="entry name" value="YidD"/>
    <property type="match status" value="1"/>
</dbReference>
<evidence type="ECO:0000313" key="3">
    <source>
        <dbReference type="EMBL" id="MPV37931.1"/>
    </source>
</evidence>
<comment type="caution">
    <text evidence="3">The sequence shown here is derived from an EMBL/GenBank/DDBJ whole genome shotgun (WGS) entry which is preliminary data.</text>
</comment>
<gene>
    <name evidence="3" type="primary">yidD</name>
    <name evidence="3" type="ORF">GB881_12905</name>
</gene>
<organism evidence="3 4">
    <name type="scientific">Georgenia subflava</name>
    <dbReference type="NCBI Taxonomy" id="1622177"/>
    <lineage>
        <taxon>Bacteria</taxon>
        <taxon>Bacillati</taxon>
        <taxon>Actinomycetota</taxon>
        <taxon>Actinomycetes</taxon>
        <taxon>Micrococcales</taxon>
        <taxon>Bogoriellaceae</taxon>
        <taxon>Georgenia</taxon>
    </lineage>
</organism>
<keyword evidence="1" id="KW-1003">Cell membrane</keyword>
<reference evidence="3 4" key="1">
    <citation type="submission" date="2019-10" db="EMBL/GenBank/DDBJ databases">
        <title>Georgenia wutianyii sp. nov. and Georgenia yuyongxinii sp. nov. isolated from plateau pika (Ochotona curzoniae) in the Qinghai-Tibet plateau of China.</title>
        <authorList>
            <person name="Tian Z."/>
        </authorList>
    </citation>
    <scope>NUCLEOTIDE SEQUENCE [LARGE SCALE GENOMIC DNA]</scope>
    <source>
        <strain evidence="3 4">JCM 19765</strain>
    </source>
</reference>
<comment type="subcellular location">
    <subcellularLocation>
        <location evidence="1">Cell membrane</location>
        <topology evidence="1">Peripheral membrane protein</topology>
        <orientation evidence="1">Cytoplasmic side</orientation>
    </subcellularLocation>
</comment>
<dbReference type="GO" id="GO:0005886">
    <property type="term" value="C:plasma membrane"/>
    <property type="evidence" value="ECO:0007669"/>
    <property type="project" value="UniProtKB-SubCell"/>
</dbReference>
<dbReference type="OrthoDB" id="9801753at2"/>
<evidence type="ECO:0000313" key="4">
    <source>
        <dbReference type="Proteomes" id="UP000437709"/>
    </source>
</evidence>
<dbReference type="AlphaFoldDB" id="A0A6N7EKI2"/>
<dbReference type="NCBIfam" id="TIGR00278">
    <property type="entry name" value="membrane protein insertion efficiency factor YidD"/>
    <property type="match status" value="1"/>
</dbReference>
<evidence type="ECO:0000256" key="2">
    <source>
        <dbReference type="SAM" id="MobiDB-lite"/>
    </source>
</evidence>
<accession>A0A6N7EKI2</accession>
<proteinExistence type="inferred from homology"/>
<dbReference type="PANTHER" id="PTHR33383:SF1">
    <property type="entry name" value="MEMBRANE PROTEIN INSERTION EFFICIENCY FACTOR-RELATED"/>
    <property type="match status" value="1"/>
</dbReference>
<dbReference type="PANTHER" id="PTHR33383">
    <property type="entry name" value="MEMBRANE PROTEIN INSERTION EFFICIENCY FACTOR-RELATED"/>
    <property type="match status" value="1"/>
</dbReference>
<feature type="region of interest" description="Disordered" evidence="2">
    <location>
        <begin position="64"/>
        <end position="116"/>
    </location>
</feature>
<dbReference type="HAMAP" id="MF_00386">
    <property type="entry name" value="UPF0161_YidD"/>
    <property type="match status" value="1"/>
</dbReference>
<comment type="function">
    <text evidence="1">Could be involved in insertion of integral membrane proteins into the membrane.</text>
</comment>
<feature type="compositionally biased region" description="Polar residues" evidence="2">
    <location>
        <begin position="83"/>
        <end position="95"/>
    </location>
</feature>
<dbReference type="SMART" id="SM01234">
    <property type="entry name" value="Haemolytic"/>
    <property type="match status" value="1"/>
</dbReference>
<name>A0A6N7EKI2_9MICO</name>
<dbReference type="EMBL" id="WHPC01000055">
    <property type="protein sequence ID" value="MPV37931.1"/>
    <property type="molecule type" value="Genomic_DNA"/>
</dbReference>
<dbReference type="InterPro" id="IPR002696">
    <property type="entry name" value="Membr_insert_effic_factor_YidD"/>
</dbReference>
<comment type="similarity">
    <text evidence="1">Belongs to the UPF0161 family.</text>
</comment>